<comment type="caution">
    <text evidence="1">The sequence shown here is derived from an EMBL/GenBank/DDBJ whole genome shotgun (WGS) entry which is preliminary data.</text>
</comment>
<gene>
    <name evidence="1" type="ORF">BS47DRAFT_447782</name>
</gene>
<dbReference type="AlphaFoldDB" id="A0A9P6DXV1"/>
<evidence type="ECO:0000313" key="2">
    <source>
        <dbReference type="Proteomes" id="UP000886523"/>
    </source>
</evidence>
<keyword evidence="2" id="KW-1185">Reference proteome</keyword>
<name>A0A9P6DXV1_9AGAM</name>
<organism evidence="1 2">
    <name type="scientific">Hydnum rufescens UP504</name>
    <dbReference type="NCBI Taxonomy" id="1448309"/>
    <lineage>
        <taxon>Eukaryota</taxon>
        <taxon>Fungi</taxon>
        <taxon>Dikarya</taxon>
        <taxon>Basidiomycota</taxon>
        <taxon>Agaricomycotina</taxon>
        <taxon>Agaricomycetes</taxon>
        <taxon>Cantharellales</taxon>
        <taxon>Hydnaceae</taxon>
        <taxon>Hydnum</taxon>
    </lineage>
</organism>
<sequence>MVFQRMFRHGPFNRPIRISATMLSSYRRRCRHLSDVSQGTDHSKMSIPSGNKIWAQLRPAVAIQDTPSTVLVLHPPIKTSIIARLLKDYRTFVFASTGSLFSLARFRTTHEVSGAAQYLRRQDRVLGLSVAFMAEPALSRFIRFRFGVHKRIGGIVDVIGRHATQAEGYAIQSFLEAQELGIVLGFPSADLASEARNALLTNLDPLLATDARFNSTFLDAYPHNLHVHIGPRCITH</sequence>
<accession>A0A9P6DXV1</accession>
<reference evidence="1" key="1">
    <citation type="journal article" date="2020" name="Nat. Commun.">
        <title>Large-scale genome sequencing of mycorrhizal fungi provides insights into the early evolution of symbiotic traits.</title>
        <authorList>
            <person name="Miyauchi S."/>
            <person name="Kiss E."/>
            <person name="Kuo A."/>
            <person name="Drula E."/>
            <person name="Kohler A."/>
            <person name="Sanchez-Garcia M."/>
            <person name="Morin E."/>
            <person name="Andreopoulos B."/>
            <person name="Barry K.W."/>
            <person name="Bonito G."/>
            <person name="Buee M."/>
            <person name="Carver A."/>
            <person name="Chen C."/>
            <person name="Cichocki N."/>
            <person name="Clum A."/>
            <person name="Culley D."/>
            <person name="Crous P.W."/>
            <person name="Fauchery L."/>
            <person name="Girlanda M."/>
            <person name="Hayes R.D."/>
            <person name="Keri Z."/>
            <person name="LaButti K."/>
            <person name="Lipzen A."/>
            <person name="Lombard V."/>
            <person name="Magnuson J."/>
            <person name="Maillard F."/>
            <person name="Murat C."/>
            <person name="Nolan M."/>
            <person name="Ohm R.A."/>
            <person name="Pangilinan J."/>
            <person name="Pereira M.F."/>
            <person name="Perotto S."/>
            <person name="Peter M."/>
            <person name="Pfister S."/>
            <person name="Riley R."/>
            <person name="Sitrit Y."/>
            <person name="Stielow J.B."/>
            <person name="Szollosi G."/>
            <person name="Zifcakova L."/>
            <person name="Stursova M."/>
            <person name="Spatafora J.W."/>
            <person name="Tedersoo L."/>
            <person name="Vaario L.M."/>
            <person name="Yamada A."/>
            <person name="Yan M."/>
            <person name="Wang P."/>
            <person name="Xu J."/>
            <person name="Bruns T."/>
            <person name="Baldrian P."/>
            <person name="Vilgalys R."/>
            <person name="Dunand C."/>
            <person name="Henrissat B."/>
            <person name="Grigoriev I.V."/>
            <person name="Hibbett D."/>
            <person name="Nagy L.G."/>
            <person name="Martin F.M."/>
        </authorList>
    </citation>
    <scope>NUCLEOTIDE SEQUENCE</scope>
    <source>
        <strain evidence="1">UP504</strain>
    </source>
</reference>
<evidence type="ECO:0000313" key="1">
    <source>
        <dbReference type="EMBL" id="KAF9517837.1"/>
    </source>
</evidence>
<protein>
    <submittedName>
        <fullName evidence="1">Uncharacterized protein</fullName>
    </submittedName>
</protein>
<proteinExistence type="predicted"/>
<dbReference type="Proteomes" id="UP000886523">
    <property type="component" value="Unassembled WGS sequence"/>
</dbReference>
<dbReference type="EMBL" id="MU128929">
    <property type="protein sequence ID" value="KAF9517837.1"/>
    <property type="molecule type" value="Genomic_DNA"/>
</dbReference>